<dbReference type="RefSeq" id="WP_064273333.1">
    <property type="nucleotide sequence ID" value="NZ_LUTU01000004.1"/>
</dbReference>
<dbReference type="OrthoDB" id="5659783at2"/>
<sequence length="309" mass="35168">MTQESLASRLKEIRELRGLSQSKLARLVGITPQAIQALESGSSAGSKHLASIAGALGVEALWLANGEGDKERKPRRDLSDPSDAQPAGNLYFLTDDREIDSGWSFPPTRIYPKDSTVPVFLCDNVENARMPKQAKIEIQHRIHSWILSFNEDIPRDRISKVIKDYFMYVEDDLPEEQVPRPHYLVGQKEAYAVYINSHKTMCSSSINKTIAFVSPHRELKTGNICIIWHKTNTFIVGEVYKIEKNSIKLENKDLIRDMMDEPDFEKSLDMKTYVEFPFSEIKSIHSVLGLEFSTPNSSRIQIKSIMRSH</sequence>
<gene>
    <name evidence="3" type="ORF">A0123_00592</name>
</gene>
<dbReference type="Gene3D" id="1.10.260.40">
    <property type="entry name" value="lambda repressor-like DNA-binding domains"/>
    <property type="match status" value="1"/>
</dbReference>
<accession>A0A1B6VP76</accession>
<evidence type="ECO:0000259" key="2">
    <source>
        <dbReference type="PROSITE" id="PS50943"/>
    </source>
</evidence>
<dbReference type="AlphaFoldDB" id="A0A1B6VP76"/>
<proteinExistence type="predicted"/>
<feature type="domain" description="HTH cro/C1-type" evidence="2">
    <location>
        <begin position="10"/>
        <end position="63"/>
    </location>
</feature>
<dbReference type="PROSITE" id="PS50943">
    <property type="entry name" value="HTH_CROC1"/>
    <property type="match status" value="1"/>
</dbReference>
<feature type="compositionally biased region" description="Basic and acidic residues" evidence="1">
    <location>
        <begin position="67"/>
        <end position="79"/>
    </location>
</feature>
<feature type="region of interest" description="Disordered" evidence="1">
    <location>
        <begin position="67"/>
        <end position="89"/>
    </location>
</feature>
<dbReference type="SUPFAM" id="SSF47413">
    <property type="entry name" value="lambda repressor-like DNA-binding domains"/>
    <property type="match status" value="1"/>
</dbReference>
<dbReference type="Pfam" id="PF01381">
    <property type="entry name" value="HTH_3"/>
    <property type="match status" value="1"/>
</dbReference>
<evidence type="ECO:0000313" key="4">
    <source>
        <dbReference type="Proteomes" id="UP000077786"/>
    </source>
</evidence>
<comment type="caution">
    <text evidence="3">The sequence shown here is derived from an EMBL/GenBank/DDBJ whole genome shotgun (WGS) entry which is preliminary data.</text>
</comment>
<reference evidence="3 4" key="1">
    <citation type="submission" date="2016-03" db="EMBL/GenBank/DDBJ databases">
        <title>Draft genome sequence of Gluconobacter cerinus strain CECT 9110.</title>
        <authorList>
            <person name="Sainz F."/>
            <person name="Mas A."/>
            <person name="Torija M.J."/>
        </authorList>
    </citation>
    <scope>NUCLEOTIDE SEQUENCE [LARGE SCALE GENOMIC DNA]</scope>
    <source>
        <strain evidence="3 4">CECT 9110</strain>
    </source>
</reference>
<dbReference type="InterPro" id="IPR001387">
    <property type="entry name" value="Cro/C1-type_HTH"/>
</dbReference>
<name>A0A1B6VP76_9PROT</name>
<dbReference type="InterPro" id="IPR010982">
    <property type="entry name" value="Lambda_DNA-bd_dom_sf"/>
</dbReference>
<dbReference type="GO" id="GO:0003677">
    <property type="term" value="F:DNA binding"/>
    <property type="evidence" value="ECO:0007669"/>
    <property type="project" value="InterPro"/>
</dbReference>
<organism evidence="3 4">
    <name type="scientific">Gluconobacter cerinus</name>
    <dbReference type="NCBI Taxonomy" id="38307"/>
    <lineage>
        <taxon>Bacteria</taxon>
        <taxon>Pseudomonadati</taxon>
        <taxon>Pseudomonadota</taxon>
        <taxon>Alphaproteobacteria</taxon>
        <taxon>Acetobacterales</taxon>
        <taxon>Acetobacteraceae</taxon>
        <taxon>Gluconobacter</taxon>
    </lineage>
</organism>
<dbReference type="Proteomes" id="UP000077786">
    <property type="component" value="Unassembled WGS sequence"/>
</dbReference>
<dbReference type="CDD" id="cd00093">
    <property type="entry name" value="HTH_XRE"/>
    <property type="match status" value="1"/>
</dbReference>
<evidence type="ECO:0000256" key="1">
    <source>
        <dbReference type="SAM" id="MobiDB-lite"/>
    </source>
</evidence>
<dbReference type="PATRIC" id="fig|38307.3.peg.608"/>
<protein>
    <submittedName>
        <fullName evidence="3">Transcriptional regulator</fullName>
    </submittedName>
</protein>
<dbReference type="EMBL" id="LUTU01000004">
    <property type="protein sequence ID" value="OAJ69022.1"/>
    <property type="molecule type" value="Genomic_DNA"/>
</dbReference>
<dbReference type="SMART" id="SM00530">
    <property type="entry name" value="HTH_XRE"/>
    <property type="match status" value="1"/>
</dbReference>
<evidence type="ECO:0000313" key="3">
    <source>
        <dbReference type="EMBL" id="OAJ69022.1"/>
    </source>
</evidence>